<keyword evidence="2" id="KW-1185">Reference proteome</keyword>
<gene>
    <name evidence="1" type="ORF">Pint_09796</name>
</gene>
<sequence length="168" mass="18252">MAEGSELGSLYNSTHFDFGAGLVSATRAIDPRPSFIFSFLCSLPNIDRFTIKAVTGAWCNQSLSHPANLNLPSVTVSSLVKSLTVQRSFKNVGNKSETYLSSVVRPNGTTVNLYPPWFTVAPLGSQVLDIEFNVIQAMGQFSFGEIVLTGSLNHIIRIPLSVRPVSIF</sequence>
<reference evidence="2" key="1">
    <citation type="journal article" date="2023" name="G3 (Bethesda)">
        <title>Genome assembly and association tests identify interacting loci associated with vigor, precocity, and sex in interspecific pistachio rootstocks.</title>
        <authorList>
            <person name="Palmer W."/>
            <person name="Jacygrad E."/>
            <person name="Sagayaradj S."/>
            <person name="Cavanaugh K."/>
            <person name="Han R."/>
            <person name="Bertier L."/>
            <person name="Beede B."/>
            <person name="Kafkas S."/>
            <person name="Golino D."/>
            <person name="Preece J."/>
            <person name="Michelmore R."/>
        </authorList>
    </citation>
    <scope>NUCLEOTIDE SEQUENCE [LARGE SCALE GENOMIC DNA]</scope>
</reference>
<protein>
    <submittedName>
        <fullName evidence="1">Uncharacterized protein</fullName>
    </submittedName>
</protein>
<proteinExistence type="predicted"/>
<accession>A0ACC0XN59</accession>
<evidence type="ECO:0000313" key="1">
    <source>
        <dbReference type="EMBL" id="KAJ0019019.1"/>
    </source>
</evidence>
<dbReference type="EMBL" id="CM047747">
    <property type="protein sequence ID" value="KAJ0019019.1"/>
    <property type="molecule type" value="Genomic_DNA"/>
</dbReference>
<name>A0ACC0XN59_9ROSI</name>
<comment type="caution">
    <text evidence="1">The sequence shown here is derived from an EMBL/GenBank/DDBJ whole genome shotgun (WGS) entry which is preliminary data.</text>
</comment>
<organism evidence="1 2">
    <name type="scientific">Pistacia integerrima</name>
    <dbReference type="NCBI Taxonomy" id="434235"/>
    <lineage>
        <taxon>Eukaryota</taxon>
        <taxon>Viridiplantae</taxon>
        <taxon>Streptophyta</taxon>
        <taxon>Embryophyta</taxon>
        <taxon>Tracheophyta</taxon>
        <taxon>Spermatophyta</taxon>
        <taxon>Magnoliopsida</taxon>
        <taxon>eudicotyledons</taxon>
        <taxon>Gunneridae</taxon>
        <taxon>Pentapetalae</taxon>
        <taxon>rosids</taxon>
        <taxon>malvids</taxon>
        <taxon>Sapindales</taxon>
        <taxon>Anacardiaceae</taxon>
        <taxon>Pistacia</taxon>
    </lineage>
</organism>
<dbReference type="Proteomes" id="UP001163603">
    <property type="component" value="Chromosome 12"/>
</dbReference>
<evidence type="ECO:0000313" key="2">
    <source>
        <dbReference type="Proteomes" id="UP001163603"/>
    </source>
</evidence>